<protein>
    <recommendedName>
        <fullName evidence="1">IstB-like ATP-binding domain-containing protein</fullName>
    </recommendedName>
</protein>
<proteinExistence type="predicted"/>
<gene>
    <name evidence="4" type="ORF">DW907_11180</name>
    <name evidence="3" type="ORF">DWV56_12070</name>
    <name evidence="2" type="ORF">DWW32_12855</name>
</gene>
<organism evidence="2 5">
    <name type="scientific">Holdemanella biformis</name>
    <dbReference type="NCBI Taxonomy" id="1735"/>
    <lineage>
        <taxon>Bacteria</taxon>
        <taxon>Bacillati</taxon>
        <taxon>Bacillota</taxon>
        <taxon>Erysipelotrichia</taxon>
        <taxon>Erysipelotrichales</taxon>
        <taxon>Erysipelotrichaceae</taxon>
        <taxon>Holdemanella</taxon>
    </lineage>
</organism>
<dbReference type="InterPro" id="IPR002611">
    <property type="entry name" value="IstB_ATP-bd"/>
</dbReference>
<evidence type="ECO:0000313" key="2">
    <source>
        <dbReference type="EMBL" id="RGU88631.1"/>
    </source>
</evidence>
<comment type="caution">
    <text evidence="2">The sequence shown here is derived from an EMBL/GenBank/DDBJ whole genome shotgun (WGS) entry which is preliminary data.</text>
</comment>
<dbReference type="Proteomes" id="UP000285288">
    <property type="component" value="Unassembled WGS sequence"/>
</dbReference>
<evidence type="ECO:0000313" key="5">
    <source>
        <dbReference type="Proteomes" id="UP000265489"/>
    </source>
</evidence>
<dbReference type="Gene3D" id="3.40.50.300">
    <property type="entry name" value="P-loop containing nucleotide triphosphate hydrolases"/>
    <property type="match status" value="1"/>
</dbReference>
<evidence type="ECO:0000313" key="4">
    <source>
        <dbReference type="EMBL" id="RHB00521.1"/>
    </source>
</evidence>
<evidence type="ECO:0000313" key="6">
    <source>
        <dbReference type="Proteomes" id="UP000284651"/>
    </source>
</evidence>
<dbReference type="InterPro" id="IPR027417">
    <property type="entry name" value="P-loop_NTPase"/>
</dbReference>
<reference evidence="5 6" key="1">
    <citation type="submission" date="2018-08" db="EMBL/GenBank/DDBJ databases">
        <title>A genome reference for cultivated species of the human gut microbiota.</title>
        <authorList>
            <person name="Zou Y."/>
            <person name="Xue W."/>
            <person name="Luo G."/>
        </authorList>
    </citation>
    <scope>NUCLEOTIDE SEQUENCE [LARGE SCALE GENOMIC DNA]</scope>
    <source>
        <strain evidence="3 6">AF10-31</strain>
        <strain evidence="2 5">AF15-20</strain>
        <strain evidence="4 7">AM42-13AC</strain>
    </source>
</reference>
<dbReference type="Proteomes" id="UP000284651">
    <property type="component" value="Unassembled WGS sequence"/>
</dbReference>
<dbReference type="Pfam" id="PF01695">
    <property type="entry name" value="IstB_IS21"/>
    <property type="match status" value="1"/>
</dbReference>
<dbReference type="Proteomes" id="UP000265489">
    <property type="component" value="Unassembled WGS sequence"/>
</dbReference>
<evidence type="ECO:0000259" key="1">
    <source>
        <dbReference type="Pfam" id="PF01695"/>
    </source>
</evidence>
<evidence type="ECO:0000313" key="3">
    <source>
        <dbReference type="EMBL" id="RGW71829.1"/>
    </source>
</evidence>
<dbReference type="GeneID" id="66580811"/>
<sequence>MYLLSLLLTPISECERNDLLEVIQSRTDKKSTIYCSQWAPEGWLGKLSDGPLADTILDRIRTSSYTILLKGRSLREDYSKIK</sequence>
<dbReference type="RefSeq" id="WP_118012261.1">
    <property type="nucleotide sequence ID" value="NZ_CAUBVL010000076.1"/>
</dbReference>
<dbReference type="EMBL" id="QSAT01000064">
    <property type="protein sequence ID" value="RGW71829.1"/>
    <property type="molecule type" value="Genomic_DNA"/>
</dbReference>
<dbReference type="GO" id="GO:0005524">
    <property type="term" value="F:ATP binding"/>
    <property type="evidence" value="ECO:0007669"/>
    <property type="project" value="InterPro"/>
</dbReference>
<feature type="domain" description="IstB-like ATP-binding" evidence="1">
    <location>
        <begin position="8"/>
        <end position="76"/>
    </location>
</feature>
<dbReference type="EMBL" id="QRYQ01000045">
    <property type="protein sequence ID" value="RGU88631.1"/>
    <property type="molecule type" value="Genomic_DNA"/>
</dbReference>
<name>A0A395W5J6_9FIRM</name>
<evidence type="ECO:0000313" key="7">
    <source>
        <dbReference type="Proteomes" id="UP000285288"/>
    </source>
</evidence>
<dbReference type="AlphaFoldDB" id="A0A395W5J6"/>
<dbReference type="EMBL" id="QSGD01000065">
    <property type="protein sequence ID" value="RHB00521.1"/>
    <property type="molecule type" value="Genomic_DNA"/>
</dbReference>
<accession>A0A395W5J6</accession>